<name>B4D731_9BACT</name>
<gene>
    <name evidence="3" type="ORF">CfE428DRAFT_4721</name>
</gene>
<keyword evidence="4" id="KW-1185">Reference proteome</keyword>
<feature type="domain" description="Beta-glucuronidase C-terminal" evidence="2">
    <location>
        <begin position="376"/>
        <end position="469"/>
    </location>
</feature>
<dbReference type="Pfam" id="PF16862">
    <property type="entry name" value="Glyco_hydro_79C"/>
    <property type="match status" value="1"/>
</dbReference>
<proteinExistence type="predicted"/>
<evidence type="ECO:0000259" key="2">
    <source>
        <dbReference type="Pfam" id="PF16862"/>
    </source>
</evidence>
<dbReference type="InterPro" id="IPR052974">
    <property type="entry name" value="GH79_Enzymes"/>
</dbReference>
<dbReference type="STRING" id="497964.CfE428DRAFT_4721"/>
<comment type="caution">
    <text evidence="3">The sequence shown here is derived from an EMBL/GenBank/DDBJ whole genome shotgun (WGS) entry which is preliminary data.</text>
</comment>
<dbReference type="Proteomes" id="UP000005824">
    <property type="component" value="Unassembled WGS sequence"/>
</dbReference>
<dbReference type="PANTHER" id="PTHR36183:SF2">
    <property type="entry name" value="BETA-GLUCURONIDASE C-TERMINAL DOMAIN-CONTAINING PROTEIN"/>
    <property type="match status" value="1"/>
</dbReference>
<reference evidence="3 4" key="1">
    <citation type="journal article" date="2011" name="J. Bacteriol.">
        <title>Genome sequence of Chthoniobacter flavus Ellin428, an aerobic heterotrophic soil bacterium.</title>
        <authorList>
            <person name="Kant R."/>
            <person name="van Passel M.W."/>
            <person name="Palva A."/>
            <person name="Lucas S."/>
            <person name="Lapidus A."/>
            <person name="Glavina Del Rio T."/>
            <person name="Dalin E."/>
            <person name="Tice H."/>
            <person name="Bruce D."/>
            <person name="Goodwin L."/>
            <person name="Pitluck S."/>
            <person name="Larimer F.W."/>
            <person name="Land M.L."/>
            <person name="Hauser L."/>
            <person name="Sangwan P."/>
            <person name="de Vos W.M."/>
            <person name="Janssen P.H."/>
            <person name="Smidt H."/>
        </authorList>
    </citation>
    <scope>NUCLEOTIDE SEQUENCE [LARGE SCALE GENOMIC DNA]</scope>
    <source>
        <strain evidence="3 4">Ellin428</strain>
    </source>
</reference>
<keyword evidence="1" id="KW-0732">Signal</keyword>
<evidence type="ECO:0000256" key="1">
    <source>
        <dbReference type="SAM" id="SignalP"/>
    </source>
</evidence>
<dbReference type="SUPFAM" id="SSF51445">
    <property type="entry name" value="(Trans)glycosidases"/>
    <property type="match status" value="1"/>
</dbReference>
<dbReference type="Gene3D" id="3.20.20.80">
    <property type="entry name" value="Glycosidases"/>
    <property type="match status" value="1"/>
</dbReference>
<accession>B4D731</accession>
<dbReference type="InterPro" id="IPR017853">
    <property type="entry name" value="GH"/>
</dbReference>
<dbReference type="EMBL" id="ABVL01000017">
    <property type="protein sequence ID" value="EDY17682.1"/>
    <property type="molecule type" value="Genomic_DNA"/>
</dbReference>
<dbReference type="AlphaFoldDB" id="B4D731"/>
<dbReference type="InParanoid" id="B4D731"/>
<dbReference type="eggNOG" id="COG3291">
    <property type="taxonomic scope" value="Bacteria"/>
</dbReference>
<evidence type="ECO:0000313" key="4">
    <source>
        <dbReference type="Proteomes" id="UP000005824"/>
    </source>
</evidence>
<feature type="chain" id="PRO_5002800602" description="Beta-glucuronidase C-terminal domain-containing protein" evidence="1">
    <location>
        <begin position="27"/>
        <end position="476"/>
    </location>
</feature>
<evidence type="ECO:0000313" key="3">
    <source>
        <dbReference type="EMBL" id="EDY17682.1"/>
    </source>
</evidence>
<dbReference type="Gene3D" id="2.60.40.1180">
    <property type="entry name" value="Golgi alpha-mannosidase II"/>
    <property type="match status" value="1"/>
</dbReference>
<feature type="signal peptide" evidence="1">
    <location>
        <begin position="1"/>
        <end position="26"/>
    </location>
</feature>
<dbReference type="PANTHER" id="PTHR36183">
    <property type="entry name" value="BETA-GLUCURONIDASE"/>
    <property type="match status" value="1"/>
</dbReference>
<sequence length="476" mass="51111">MRFLHSFARFSAVLTLALSLPVNNRAAESVAVTATIDVAHPQSAIPKSFAGFSREWRRFPSPDGGPAGAVHPTYLRLLENLAAFNDEGLSFRVGGNSADGMGTVPEDDRWRQIGEVFKATRTPIIININLAKENAELDKDLIRAAQRLLPPGAIATFELGNEPDGWKGRYRPEDYTYEQYLEAYHKVAEQLVPSLTPGLAGPAWAHSAPPEVLMQFLAKERPFINLLTVHSYRFDPKSHPEVKKLLDEGPTAGFAKSLAPGIKVAHDAGLKLRLGEAGSAWSGGIAGFSDTYACSLWTIDFLFELAHAGLDGVNFHGGGVSHYTAIKEDVDKASGKAIISASAPYYGMLVFSEAVAHEARFVPVQTAGPATRVKFWATVDRTGTVRVVVINKDFTAPADVEIRLSGKQTGATLKRLEAPSLDATTGLTYAGQTFDGTADGNPVGALKQEALAEQDGVLRFHLDPASAALLTVPAVP</sequence>
<organism evidence="3 4">
    <name type="scientific">Chthoniobacter flavus Ellin428</name>
    <dbReference type="NCBI Taxonomy" id="497964"/>
    <lineage>
        <taxon>Bacteria</taxon>
        <taxon>Pseudomonadati</taxon>
        <taxon>Verrucomicrobiota</taxon>
        <taxon>Spartobacteria</taxon>
        <taxon>Chthoniobacterales</taxon>
        <taxon>Chthoniobacteraceae</taxon>
        <taxon>Chthoniobacter</taxon>
    </lineage>
</organism>
<dbReference type="InterPro" id="IPR013780">
    <property type="entry name" value="Glyco_hydro_b"/>
</dbReference>
<dbReference type="InterPro" id="IPR031728">
    <property type="entry name" value="GlcAase_C"/>
</dbReference>
<protein>
    <recommendedName>
        <fullName evidence="2">Beta-glucuronidase C-terminal domain-containing protein</fullName>
    </recommendedName>
</protein>